<reference evidence="4 5" key="1">
    <citation type="journal article" date="2019" name="J. Ind. Microbiol. Biotechnol.">
        <title>Paenibacillus amylolyticus 27C64 has a diverse set of carbohydrate-active enzymes and complete pectin deconstruction system.</title>
        <authorList>
            <person name="Keggi C."/>
            <person name="Doran-Peterson J."/>
        </authorList>
    </citation>
    <scope>NUCLEOTIDE SEQUENCE [LARGE SCALE GENOMIC DNA]</scope>
    <source>
        <strain evidence="4 5">27C64</strain>
    </source>
</reference>
<dbReference type="InterPro" id="IPR052515">
    <property type="entry name" value="Gfo/Idh/MocA_Oxidoreductase"/>
</dbReference>
<proteinExistence type="inferred from homology"/>
<evidence type="ECO:0000259" key="3">
    <source>
        <dbReference type="Pfam" id="PF02894"/>
    </source>
</evidence>
<dbReference type="InterPro" id="IPR036291">
    <property type="entry name" value="NAD(P)-bd_dom_sf"/>
</dbReference>
<dbReference type="PANTHER" id="PTHR43249">
    <property type="entry name" value="UDP-N-ACETYL-2-AMINO-2-DEOXY-D-GLUCURONATE OXIDASE"/>
    <property type="match status" value="1"/>
</dbReference>
<dbReference type="GO" id="GO:0000166">
    <property type="term" value="F:nucleotide binding"/>
    <property type="evidence" value="ECO:0007669"/>
    <property type="project" value="InterPro"/>
</dbReference>
<sequence length="363" mass="40230">MNKLNVGIIGCGAIAMEKHLPALLKLSDKVNVKGFASRNEEKAKKGANLVGNDAKIYTDYKDMLQDPEIDVVHICTPNALHSSMTVEALEAGKHVMCEKPMALNSQEAEEMVKAAERTGKKLTIAYQNRFRKDSILLKQACTNGDLGEIYVAKAHAIRRRGVPTWGVFLNKEMQGGGALIDIGTHALDLTLWLMNNYEVESVTGVVHNKLRHENKANPFGPWDPDHFNVEESAFSFIKMKNGASIYLECSWALNSLDEREAMTTLSGTKGGAEMRRNTALGTNELIFNTEMYGNLVSTQLQNAAGISYISPVEETDADREMAQWIDAILEDKNPVVEPRQALVVTQILEAIYRSAELNDTIKF</sequence>
<protein>
    <submittedName>
        <fullName evidence="4">Gfo/Idh/MocA family oxidoreductase</fullName>
    </submittedName>
</protein>
<dbReference type="AlphaFoldDB" id="A0A5M9X103"/>
<evidence type="ECO:0000259" key="2">
    <source>
        <dbReference type="Pfam" id="PF01408"/>
    </source>
</evidence>
<dbReference type="Gene3D" id="3.30.360.10">
    <property type="entry name" value="Dihydrodipicolinate Reductase, domain 2"/>
    <property type="match status" value="1"/>
</dbReference>
<dbReference type="Pfam" id="PF02894">
    <property type="entry name" value="GFO_IDH_MocA_C"/>
    <property type="match status" value="1"/>
</dbReference>
<name>A0A5M9X103_PAEAM</name>
<evidence type="ECO:0000313" key="5">
    <source>
        <dbReference type="Proteomes" id="UP000323664"/>
    </source>
</evidence>
<comment type="similarity">
    <text evidence="1">Belongs to the Gfo/Idh/MocA family.</text>
</comment>
<feature type="domain" description="Gfo/Idh/MocA-like oxidoreductase C-terminal" evidence="3">
    <location>
        <begin position="138"/>
        <end position="361"/>
    </location>
</feature>
<dbReference type="InterPro" id="IPR004104">
    <property type="entry name" value="Gfo/Idh/MocA-like_OxRdtase_C"/>
</dbReference>
<organism evidence="4 5">
    <name type="scientific">Paenibacillus amylolyticus</name>
    <dbReference type="NCBI Taxonomy" id="1451"/>
    <lineage>
        <taxon>Bacteria</taxon>
        <taxon>Bacillati</taxon>
        <taxon>Bacillota</taxon>
        <taxon>Bacilli</taxon>
        <taxon>Bacillales</taxon>
        <taxon>Paenibacillaceae</taxon>
        <taxon>Paenibacillus</taxon>
    </lineage>
</organism>
<evidence type="ECO:0000313" key="4">
    <source>
        <dbReference type="EMBL" id="KAA8787288.1"/>
    </source>
</evidence>
<feature type="domain" description="Gfo/Idh/MocA-like oxidoreductase N-terminal" evidence="2">
    <location>
        <begin position="4"/>
        <end position="125"/>
    </location>
</feature>
<evidence type="ECO:0000256" key="1">
    <source>
        <dbReference type="ARBA" id="ARBA00010928"/>
    </source>
</evidence>
<dbReference type="PANTHER" id="PTHR43249:SF1">
    <property type="entry name" value="D-GLUCOSIDE 3-DEHYDROGENASE"/>
    <property type="match status" value="1"/>
</dbReference>
<dbReference type="Pfam" id="PF01408">
    <property type="entry name" value="GFO_IDH_MocA"/>
    <property type="match status" value="1"/>
</dbReference>
<dbReference type="SUPFAM" id="SSF55347">
    <property type="entry name" value="Glyceraldehyde-3-phosphate dehydrogenase-like, C-terminal domain"/>
    <property type="match status" value="1"/>
</dbReference>
<dbReference type="RefSeq" id="WP_123066961.1">
    <property type="nucleotide sequence ID" value="NZ_RIAS01000020.1"/>
</dbReference>
<dbReference type="EMBL" id="RIAS01000020">
    <property type="protein sequence ID" value="KAA8787288.1"/>
    <property type="molecule type" value="Genomic_DNA"/>
</dbReference>
<comment type="caution">
    <text evidence="4">The sequence shown here is derived from an EMBL/GenBank/DDBJ whole genome shotgun (WGS) entry which is preliminary data.</text>
</comment>
<accession>A0A5M9X103</accession>
<gene>
    <name evidence="4" type="ORF">EC604_26000</name>
</gene>
<dbReference type="Proteomes" id="UP000323664">
    <property type="component" value="Unassembled WGS sequence"/>
</dbReference>
<dbReference type="Gene3D" id="3.40.50.720">
    <property type="entry name" value="NAD(P)-binding Rossmann-like Domain"/>
    <property type="match status" value="1"/>
</dbReference>
<dbReference type="OrthoDB" id="9815825at2"/>
<dbReference type="InterPro" id="IPR000683">
    <property type="entry name" value="Gfo/Idh/MocA-like_OxRdtase_N"/>
</dbReference>
<dbReference type="SUPFAM" id="SSF51735">
    <property type="entry name" value="NAD(P)-binding Rossmann-fold domains"/>
    <property type="match status" value="1"/>
</dbReference>